<feature type="domain" description="Dynein axonemal assembly factor 5 HEAT-repeat" evidence="2">
    <location>
        <begin position="404"/>
        <end position="567"/>
    </location>
</feature>
<proteinExistence type="predicted"/>
<dbReference type="SUPFAM" id="SSF48371">
    <property type="entry name" value="ARM repeat"/>
    <property type="match status" value="1"/>
</dbReference>
<feature type="non-terminal residue" evidence="4">
    <location>
        <position position="767"/>
    </location>
</feature>
<dbReference type="Gene3D" id="1.25.10.10">
    <property type="entry name" value="Leucine-rich Repeat Variant"/>
    <property type="match status" value="1"/>
</dbReference>
<dbReference type="PANTHER" id="PTHR16216">
    <property type="entry name" value="DYNEIN ASSEMBLY FACTOR 5, AXONEMAL"/>
    <property type="match status" value="1"/>
</dbReference>
<evidence type="ECO:0000256" key="1">
    <source>
        <dbReference type="SAM" id="MobiDB-lite"/>
    </source>
</evidence>
<dbReference type="Proteomes" id="UP000037460">
    <property type="component" value="Unassembled WGS sequence"/>
</dbReference>
<accession>A0A0M0JXP5</accession>
<evidence type="ECO:0000313" key="5">
    <source>
        <dbReference type="Proteomes" id="UP000037460"/>
    </source>
</evidence>
<dbReference type="InterPro" id="IPR056497">
    <property type="entry name" value="HEAT_DAAF5"/>
</dbReference>
<keyword evidence="5" id="KW-1185">Reference proteome</keyword>
<dbReference type="Pfam" id="PF25757">
    <property type="entry name" value="TPR_DNAAF5"/>
    <property type="match status" value="1"/>
</dbReference>
<dbReference type="InterPro" id="IPR052623">
    <property type="entry name" value="DAAF5"/>
</dbReference>
<dbReference type="AlphaFoldDB" id="A0A0M0JXP5"/>
<organism evidence="4 5">
    <name type="scientific">Chrysochromulina tobinii</name>
    <dbReference type="NCBI Taxonomy" id="1460289"/>
    <lineage>
        <taxon>Eukaryota</taxon>
        <taxon>Haptista</taxon>
        <taxon>Haptophyta</taxon>
        <taxon>Prymnesiophyceae</taxon>
        <taxon>Prymnesiales</taxon>
        <taxon>Chrysochromulinaceae</taxon>
        <taxon>Chrysochromulina</taxon>
    </lineage>
</organism>
<feature type="region of interest" description="Disordered" evidence="1">
    <location>
        <begin position="25"/>
        <end position="60"/>
    </location>
</feature>
<comment type="caution">
    <text evidence="4">The sequence shown here is derived from an EMBL/GenBank/DDBJ whole genome shotgun (WGS) entry which is preliminary data.</text>
</comment>
<evidence type="ECO:0000313" key="4">
    <source>
        <dbReference type="EMBL" id="KOO31335.1"/>
    </source>
</evidence>
<feature type="domain" description="Dynein axonemal assembly factor 5 TPR repeats" evidence="3">
    <location>
        <begin position="87"/>
        <end position="280"/>
    </location>
</feature>
<reference evidence="5" key="1">
    <citation type="journal article" date="2015" name="PLoS Genet.">
        <title>Genome Sequence and Transcriptome Analyses of Chrysochromulina tobin: Metabolic Tools for Enhanced Algal Fitness in the Prominent Order Prymnesiales (Haptophyceae).</title>
        <authorList>
            <person name="Hovde B.T."/>
            <person name="Deodato C.R."/>
            <person name="Hunsperger H.M."/>
            <person name="Ryken S.A."/>
            <person name="Yost W."/>
            <person name="Jha R.K."/>
            <person name="Patterson J."/>
            <person name="Monnat R.J. Jr."/>
            <person name="Barlow S.B."/>
            <person name="Starkenburg S.R."/>
            <person name="Cattolico R.A."/>
        </authorList>
    </citation>
    <scope>NUCLEOTIDE SEQUENCE</scope>
    <source>
        <strain evidence="5">CCMP291</strain>
    </source>
</reference>
<dbReference type="Pfam" id="PF24573">
    <property type="entry name" value="HEAT_DAAF5"/>
    <property type="match status" value="1"/>
</dbReference>
<dbReference type="InterPro" id="IPR016024">
    <property type="entry name" value="ARM-type_fold"/>
</dbReference>
<name>A0A0M0JXP5_9EUKA</name>
<dbReference type="PANTHER" id="PTHR16216:SF10">
    <property type="entry name" value="RNA POLYMERASE II ASSEMBLY FACTOR RTP1 C-TERMINAL DOMAIN-CONTAINING PROTEIN"/>
    <property type="match status" value="1"/>
</dbReference>
<gene>
    <name evidence="4" type="ORF">Ctob_005496</name>
</gene>
<dbReference type="InterPro" id="IPR057978">
    <property type="entry name" value="TPR_DAAF5"/>
</dbReference>
<dbReference type="OrthoDB" id="413572at2759"/>
<sequence>MSTTAIRSLDSILAARKAQVTQARTQHLISLPRNGDDYDSDDDEEVDGDQHTGGTAHRPAQAALDLGRAANQIASRETDVRKRTLAALAEAELNADQLKPLLRPLLLRFADEAEKCRDLAVALFSRWQRAVDASEVAGALPFLVPVMVERLGSDTGTEPSEEVRAALVTLMRDVLLKCRALLRPYLRECGAIALGCCRDQHPDVIKGLCELLAVVAVEVLMPLVKANGDGPKQVKPFSMKLLEAVLPHIRHRHAAVRTSVLRALEELLLCGAGSFVETLVGWRLKNNVPIKEFYGKGDARLNYLADLSRDRSVIVRRQLHKTMSRWMSEMQPEDLYEQEVRLAPYLASGLCDEDAETAEAARREIERLGAEHIEKNIKDYRERIEYGHADEAAAARAITLKPPPPFKCRPTLGARERIMPHFRCLIHPICAELDTWTSVERLQSARLLEVLLVYVEGKVTEFAHQLLPALAKGVDEDNPELAVLVGRAARQFAQFTEVDEYLPQLVTSASDDALNPLSKRVQHVRLLQPLLEGMRPKAAAYALRKYVVPLVADEAHCGTQHTQLRKAVRTMLAAALPASLQAASAELRAHQDVRDPLGFHLLMATLVHCASDPALVPTTVVTKLGDGLEETSTKYDEGAWARASELARSLAPPLLAPLGPDDEGRMAAEEESADEARVWAVWRTKLAARLQAEGHAYPEFAETALELLDRLAPLGAAVPRPGLRPTSTFVPAPTLPTVAKDKSAPAPRRVLAIAECDDFSEDEDDEA</sequence>
<evidence type="ECO:0000259" key="3">
    <source>
        <dbReference type="Pfam" id="PF25757"/>
    </source>
</evidence>
<evidence type="ECO:0000259" key="2">
    <source>
        <dbReference type="Pfam" id="PF24573"/>
    </source>
</evidence>
<feature type="compositionally biased region" description="Acidic residues" evidence="1">
    <location>
        <begin position="37"/>
        <end position="47"/>
    </location>
</feature>
<dbReference type="EMBL" id="JWZX01002036">
    <property type="protein sequence ID" value="KOO31335.1"/>
    <property type="molecule type" value="Genomic_DNA"/>
</dbReference>
<dbReference type="InterPro" id="IPR011989">
    <property type="entry name" value="ARM-like"/>
</dbReference>
<protein>
    <submittedName>
        <fullName evidence="4">Heat repeat-containing protein 2</fullName>
    </submittedName>
</protein>